<dbReference type="PANTHER" id="PTHR31836:SF28">
    <property type="entry name" value="SRCR DOMAIN-CONTAINING PROTEIN-RELATED"/>
    <property type="match status" value="1"/>
</dbReference>
<keyword evidence="1 2" id="KW-0732">Signal</keyword>
<protein>
    <recommendedName>
        <fullName evidence="5">RlpA-like protein double-psi beta-barrel domain-containing protein</fullName>
    </recommendedName>
</protein>
<gene>
    <name evidence="3" type="ORF">HO173_005460</name>
</gene>
<dbReference type="InterPro" id="IPR036908">
    <property type="entry name" value="RlpA-like_sf"/>
</dbReference>
<dbReference type="GeneID" id="59287123"/>
<keyword evidence="4" id="KW-1185">Reference proteome</keyword>
<name>A0A8H6FX52_9LECA</name>
<accession>A0A8H6FX52</accession>
<dbReference type="EMBL" id="JACCJC010000019">
    <property type="protein sequence ID" value="KAF6236369.1"/>
    <property type="molecule type" value="Genomic_DNA"/>
</dbReference>
<evidence type="ECO:0000256" key="2">
    <source>
        <dbReference type="SAM" id="SignalP"/>
    </source>
</evidence>
<dbReference type="Proteomes" id="UP000578531">
    <property type="component" value="Unassembled WGS sequence"/>
</dbReference>
<sequence length="124" mass="12859">MKARTLALSALTISIPLATAYSGDLTFYTPAAVAQFSSCNIAAAPGENIVAISHLQMNNAANPNANPLCGTTITIYNPDAHIAVENVKIVDTCMGCADGSIDVNVELFQALGYAPALGRCSTLR</sequence>
<dbReference type="OrthoDB" id="623670at2759"/>
<evidence type="ECO:0008006" key="5">
    <source>
        <dbReference type="Google" id="ProtNLM"/>
    </source>
</evidence>
<feature type="chain" id="PRO_5035002987" description="RlpA-like protein double-psi beta-barrel domain-containing protein" evidence="2">
    <location>
        <begin position="21"/>
        <end position="124"/>
    </location>
</feature>
<comment type="caution">
    <text evidence="3">The sequence shown here is derived from an EMBL/GenBank/DDBJ whole genome shotgun (WGS) entry which is preliminary data.</text>
</comment>
<evidence type="ECO:0000313" key="3">
    <source>
        <dbReference type="EMBL" id="KAF6236369.1"/>
    </source>
</evidence>
<dbReference type="AlphaFoldDB" id="A0A8H6FX52"/>
<dbReference type="SUPFAM" id="SSF50685">
    <property type="entry name" value="Barwin-like endoglucanases"/>
    <property type="match status" value="1"/>
</dbReference>
<evidence type="ECO:0000313" key="4">
    <source>
        <dbReference type="Proteomes" id="UP000578531"/>
    </source>
</evidence>
<reference evidence="3 4" key="1">
    <citation type="journal article" date="2020" name="Genomics">
        <title>Complete, high-quality genomes from long-read metagenomic sequencing of two wolf lichen thalli reveals enigmatic genome architecture.</title>
        <authorList>
            <person name="McKenzie S.K."/>
            <person name="Walston R.F."/>
            <person name="Allen J.L."/>
        </authorList>
    </citation>
    <scope>NUCLEOTIDE SEQUENCE [LARGE SCALE GENOMIC DNA]</scope>
    <source>
        <strain evidence="3">WasteWater2</strain>
    </source>
</reference>
<evidence type="ECO:0000256" key="1">
    <source>
        <dbReference type="ARBA" id="ARBA00022729"/>
    </source>
</evidence>
<proteinExistence type="predicted"/>
<dbReference type="InterPro" id="IPR051477">
    <property type="entry name" value="Expansin_CellWall"/>
</dbReference>
<feature type="signal peptide" evidence="2">
    <location>
        <begin position="1"/>
        <end position="20"/>
    </location>
</feature>
<dbReference type="PANTHER" id="PTHR31836">
    <property type="match status" value="1"/>
</dbReference>
<organism evidence="3 4">
    <name type="scientific">Letharia columbiana</name>
    <dbReference type="NCBI Taxonomy" id="112416"/>
    <lineage>
        <taxon>Eukaryota</taxon>
        <taxon>Fungi</taxon>
        <taxon>Dikarya</taxon>
        <taxon>Ascomycota</taxon>
        <taxon>Pezizomycotina</taxon>
        <taxon>Lecanoromycetes</taxon>
        <taxon>OSLEUM clade</taxon>
        <taxon>Lecanoromycetidae</taxon>
        <taxon>Lecanorales</taxon>
        <taxon>Lecanorineae</taxon>
        <taxon>Parmeliaceae</taxon>
        <taxon>Letharia</taxon>
    </lineage>
</organism>
<dbReference type="Gene3D" id="2.40.40.10">
    <property type="entry name" value="RlpA-like domain"/>
    <property type="match status" value="1"/>
</dbReference>
<dbReference type="CDD" id="cd22191">
    <property type="entry name" value="DPBB_RlpA_EXP_N-like"/>
    <property type="match status" value="1"/>
</dbReference>
<dbReference type="RefSeq" id="XP_037165715.1">
    <property type="nucleotide sequence ID" value="XM_037307377.1"/>
</dbReference>